<gene>
    <name evidence="1" type="ORF">Lepto1489_03970</name>
</gene>
<accession>A0AAP9WI63</accession>
<dbReference type="EMBL" id="CP043893">
    <property type="protein sequence ID" value="QOI49704.1"/>
    <property type="molecule type" value="Genomic_DNA"/>
</dbReference>
<reference evidence="1" key="1">
    <citation type="submission" date="2019-09" db="EMBL/GenBank/DDBJ databases">
        <title>Comparative Genomics of Leptospira interrogans Reveals Genome Plasticity - A Common Adaptive Strategy for Survival in Various Hosts.</title>
        <authorList>
            <person name="Ramli S.R."/>
            <person name="Bunk B."/>
            <person name="Goris M."/>
            <person name="Bhuju S."/>
            <person name="Jarek M."/>
            <person name="Sproer C."/>
            <person name="Mustakim S."/>
            <person name="Strommenger B."/>
            <person name="Pessler F."/>
        </authorList>
    </citation>
    <scope>NUCLEOTIDE SEQUENCE</scope>
    <source>
        <strain evidence="1">1489</strain>
    </source>
</reference>
<protein>
    <submittedName>
        <fullName evidence="1">Uncharacterized protein</fullName>
    </submittedName>
</protein>
<organism evidence="1 2">
    <name type="scientific">Leptospira interrogans serovar Bataviae</name>
    <dbReference type="NCBI Taxonomy" id="312175"/>
    <lineage>
        <taxon>Bacteria</taxon>
        <taxon>Pseudomonadati</taxon>
        <taxon>Spirochaetota</taxon>
        <taxon>Spirochaetia</taxon>
        <taxon>Leptospirales</taxon>
        <taxon>Leptospiraceae</taxon>
        <taxon>Leptospira</taxon>
    </lineage>
</organism>
<proteinExistence type="predicted"/>
<dbReference type="Proteomes" id="UP000663255">
    <property type="component" value="Chromosome 1"/>
</dbReference>
<evidence type="ECO:0000313" key="2">
    <source>
        <dbReference type="Proteomes" id="UP000663255"/>
    </source>
</evidence>
<name>A0AAP9WI63_LEPIR</name>
<evidence type="ECO:0000313" key="1">
    <source>
        <dbReference type="EMBL" id="QOI49704.1"/>
    </source>
</evidence>
<sequence>MGTTIKYKKNHCTIRCLHKTAAVLRPSSKFKSYSYASSMLENKKEFSKNMSSYNFRICS</sequence>
<dbReference type="AlphaFoldDB" id="A0AAP9WI63"/>